<gene>
    <name evidence="2" type="ORF">P5G59_09670</name>
</gene>
<keyword evidence="2" id="KW-0489">Methyltransferase</keyword>
<organism evidence="2 3">
    <name type="scientific">Leifsonia virtsii</name>
    <dbReference type="NCBI Taxonomy" id="3035915"/>
    <lineage>
        <taxon>Bacteria</taxon>
        <taxon>Bacillati</taxon>
        <taxon>Actinomycetota</taxon>
        <taxon>Actinomycetes</taxon>
        <taxon>Micrococcales</taxon>
        <taxon>Microbacteriaceae</taxon>
        <taxon>Leifsonia</taxon>
    </lineage>
</organism>
<protein>
    <submittedName>
        <fullName evidence="2">SAM-dependent methyltransferase</fullName>
    </submittedName>
</protein>
<dbReference type="Pfam" id="PF18096">
    <property type="entry name" value="Thump_like"/>
    <property type="match status" value="1"/>
</dbReference>
<comment type="caution">
    <text evidence="2">The sequence shown here is derived from an EMBL/GenBank/DDBJ whole genome shotgun (WGS) entry which is preliminary data.</text>
</comment>
<dbReference type="InterPro" id="IPR041497">
    <property type="entry name" value="Thump-like"/>
</dbReference>
<name>A0ABT8IX56_9MICO</name>
<reference evidence="2" key="1">
    <citation type="submission" date="2023-03" db="EMBL/GenBank/DDBJ databases">
        <title>MT1 and MT2 Draft Genomes of Novel Species.</title>
        <authorList>
            <person name="Venkateswaran K."/>
        </authorList>
    </citation>
    <scope>NUCLEOTIDE SEQUENCE</scope>
    <source>
        <strain evidence="2">F6_8S_P_1A</strain>
    </source>
</reference>
<sequence length="395" mass="42341">MERSELVALLSPEGLRLLDSLPPYRSERDVLQLVSELRKQGHSPALVAAVLTQSKLRRKAQAKFGDFASQMLFTEAGLEQATRLPVAARHAGRFRAAGLRSVADLGCGIGGDALALAALELDVTAVDADEVTAAIASFNLAPFPSAVVEQKRAEDVDLRGIDGVFLDPARRTAGHTQTERLTDPDDYTPSLGFAYELATGRSVGLKLGPGFDRDLIPSTAEAQWISVDGQVVELGLWFGALARPGIHRAALVLRGDAADELTADADSEDVEAGPLGEYLYEPDGAVIRARLIGDLARSIDGRMLSEQIAYITADAPAATPFAAGFRILETLPYAEKDLKKALRQRGIGTLEIKKRGVDVDPAALRRRLSLNGDRPATLVLTRVAGRHTALLAERL</sequence>
<evidence type="ECO:0000313" key="2">
    <source>
        <dbReference type="EMBL" id="MDN4597409.1"/>
    </source>
</evidence>
<keyword evidence="2" id="KW-0808">Transferase</keyword>
<dbReference type="Gene3D" id="3.40.50.150">
    <property type="entry name" value="Vaccinia Virus protein VP39"/>
    <property type="match status" value="1"/>
</dbReference>
<dbReference type="GO" id="GO:0008168">
    <property type="term" value="F:methyltransferase activity"/>
    <property type="evidence" value="ECO:0007669"/>
    <property type="project" value="UniProtKB-KW"/>
</dbReference>
<evidence type="ECO:0000313" key="3">
    <source>
        <dbReference type="Proteomes" id="UP001174210"/>
    </source>
</evidence>
<evidence type="ECO:0000259" key="1">
    <source>
        <dbReference type="Pfam" id="PF18096"/>
    </source>
</evidence>
<keyword evidence="3" id="KW-1185">Reference proteome</keyword>
<dbReference type="GO" id="GO:0032259">
    <property type="term" value="P:methylation"/>
    <property type="evidence" value="ECO:0007669"/>
    <property type="project" value="UniProtKB-KW"/>
</dbReference>
<dbReference type="SUPFAM" id="SSF53335">
    <property type="entry name" value="S-adenosyl-L-methionine-dependent methyltransferases"/>
    <property type="match status" value="1"/>
</dbReference>
<dbReference type="Proteomes" id="UP001174210">
    <property type="component" value="Unassembled WGS sequence"/>
</dbReference>
<dbReference type="RefSeq" id="WP_301218379.1">
    <property type="nucleotide sequence ID" value="NZ_JAROCB010000002.1"/>
</dbReference>
<dbReference type="InterPro" id="IPR029063">
    <property type="entry name" value="SAM-dependent_MTases_sf"/>
</dbReference>
<accession>A0ABT8IX56</accession>
<dbReference type="EMBL" id="JAROCB010000002">
    <property type="protein sequence ID" value="MDN4597409.1"/>
    <property type="molecule type" value="Genomic_DNA"/>
</dbReference>
<feature type="domain" description="THUMP-like" evidence="1">
    <location>
        <begin position="323"/>
        <end position="394"/>
    </location>
</feature>
<proteinExistence type="predicted"/>